<evidence type="ECO:0000256" key="7">
    <source>
        <dbReference type="SAM" id="Phobius"/>
    </source>
</evidence>
<feature type="transmembrane region" description="Helical" evidence="7">
    <location>
        <begin position="292"/>
        <end position="314"/>
    </location>
</feature>
<dbReference type="GO" id="GO:0016020">
    <property type="term" value="C:membrane"/>
    <property type="evidence" value="ECO:0007669"/>
    <property type="project" value="UniProtKB-SubCell"/>
</dbReference>
<feature type="transmembrane region" description="Helical" evidence="7">
    <location>
        <begin position="334"/>
        <end position="354"/>
    </location>
</feature>
<evidence type="ECO:0000313" key="9">
    <source>
        <dbReference type="Proteomes" id="UP000800092"/>
    </source>
</evidence>
<dbReference type="GO" id="GO:0046872">
    <property type="term" value="F:metal ion binding"/>
    <property type="evidence" value="ECO:0007669"/>
    <property type="project" value="UniProtKB-KW"/>
</dbReference>
<evidence type="ECO:0000256" key="3">
    <source>
        <dbReference type="ARBA" id="ARBA00022989"/>
    </source>
</evidence>
<evidence type="ECO:0000313" key="8">
    <source>
        <dbReference type="EMBL" id="KAF2239147.1"/>
    </source>
</evidence>
<feature type="region of interest" description="Disordered" evidence="6">
    <location>
        <begin position="1"/>
        <end position="43"/>
    </location>
</feature>
<dbReference type="InterPro" id="IPR004254">
    <property type="entry name" value="AdipoR/HlyIII-related"/>
</dbReference>
<evidence type="ECO:0000256" key="5">
    <source>
        <dbReference type="PIRSR" id="PIRSR604254-1"/>
    </source>
</evidence>
<dbReference type="PANTHER" id="PTHR20855">
    <property type="entry name" value="ADIPOR/PROGESTIN RECEPTOR-RELATED"/>
    <property type="match status" value="1"/>
</dbReference>
<feature type="transmembrane region" description="Helical" evidence="7">
    <location>
        <begin position="393"/>
        <end position="413"/>
    </location>
</feature>
<dbReference type="Proteomes" id="UP000800092">
    <property type="component" value="Unassembled WGS sequence"/>
</dbReference>
<keyword evidence="4 7" id="KW-0472">Membrane</keyword>
<keyword evidence="5" id="KW-0862">Zinc</keyword>
<feature type="transmembrane region" description="Helical" evidence="7">
    <location>
        <begin position="420"/>
        <end position="442"/>
    </location>
</feature>
<organism evidence="8 9">
    <name type="scientific">Viridothelium virens</name>
    <name type="common">Speckled blister lichen</name>
    <name type="synonym">Trypethelium virens</name>
    <dbReference type="NCBI Taxonomy" id="1048519"/>
    <lineage>
        <taxon>Eukaryota</taxon>
        <taxon>Fungi</taxon>
        <taxon>Dikarya</taxon>
        <taxon>Ascomycota</taxon>
        <taxon>Pezizomycotina</taxon>
        <taxon>Dothideomycetes</taxon>
        <taxon>Dothideomycetes incertae sedis</taxon>
        <taxon>Trypetheliales</taxon>
        <taxon>Trypetheliaceae</taxon>
        <taxon>Viridothelium</taxon>
    </lineage>
</organism>
<dbReference type="OrthoDB" id="5585746at2759"/>
<feature type="transmembrane region" description="Helical" evidence="7">
    <location>
        <begin position="262"/>
        <end position="280"/>
    </location>
</feature>
<dbReference type="AlphaFoldDB" id="A0A6A6HM90"/>
<protein>
    <submittedName>
        <fullName evidence="8">Hemolysin-III family protein</fullName>
    </submittedName>
</protein>
<keyword evidence="3 7" id="KW-1133">Transmembrane helix</keyword>
<dbReference type="GO" id="GO:0038023">
    <property type="term" value="F:signaling receptor activity"/>
    <property type="evidence" value="ECO:0007669"/>
    <property type="project" value="TreeGrafter"/>
</dbReference>
<accession>A0A6A6HM90</accession>
<proteinExistence type="predicted"/>
<dbReference type="Pfam" id="PF03006">
    <property type="entry name" value="HlyIII"/>
    <property type="match status" value="1"/>
</dbReference>
<evidence type="ECO:0000256" key="1">
    <source>
        <dbReference type="ARBA" id="ARBA00004141"/>
    </source>
</evidence>
<feature type="transmembrane region" description="Helical" evidence="7">
    <location>
        <begin position="361"/>
        <end position="381"/>
    </location>
</feature>
<keyword evidence="9" id="KW-1185">Reference proteome</keyword>
<feature type="binding site" evidence="5">
    <location>
        <position position="460"/>
    </location>
    <ligand>
        <name>Zn(2+)</name>
        <dbReference type="ChEBI" id="CHEBI:29105"/>
    </ligand>
</feature>
<sequence>MASRLATVTMEESYEEPAMGSASGISVEERENTRRRRHSSYNPRQWTAESDNIQVLVDRFLAELNRRLDFMESYGHLNFDAGVERAYSTLCAVRDSCSHISDGVIDAGRRRAKILVEVLEDHYKGALARRDTMEQKVHEGVRFMEGMLADFEARAYAVRDGSLGVAASDFLDESKRRVDESIGRAKGVVDEGIEKARRAKENLKLAVDAAIQRARERGLLQYHEIPDPWKVNPHILRGYRFNQHKIDCIRSMLSVSNELVNIWSHLIGLIIVLAIAFYFYPTSANFSSSTTSDIFIAATFFFAACKCLVCSTVWHTMSSIAEQNLMERFACVDYTGISFLVAASIMTTEYTAFYCEPFWRWAWMVTTALFGIGGSILPWHPFFNRADMSWARVAFYVTLAATGFFPFAQLVFTRGTEWAIYFYLPIVKSLLVYLGGAVLYAGKVPERWFPGAFDYVGGSHNIWHFAVLGGILFHYHAMHHFFAHAFQRATTEACSVY</sequence>
<evidence type="ECO:0000256" key="6">
    <source>
        <dbReference type="SAM" id="MobiDB-lite"/>
    </source>
</evidence>
<feature type="transmembrane region" description="Helical" evidence="7">
    <location>
        <begin position="462"/>
        <end position="478"/>
    </location>
</feature>
<feature type="binding site" evidence="5">
    <location>
        <position position="464"/>
    </location>
    <ligand>
        <name>Zn(2+)</name>
        <dbReference type="ChEBI" id="CHEBI:29105"/>
    </ligand>
</feature>
<name>A0A6A6HM90_VIRVR</name>
<dbReference type="GO" id="GO:0006882">
    <property type="term" value="P:intracellular zinc ion homeostasis"/>
    <property type="evidence" value="ECO:0007669"/>
    <property type="project" value="TreeGrafter"/>
</dbReference>
<keyword evidence="2 7" id="KW-0812">Transmembrane</keyword>
<dbReference type="PANTHER" id="PTHR20855:SF97">
    <property type="entry name" value="ADIPOR-LIKE RECEPTOR IZH3-RELATED"/>
    <property type="match status" value="1"/>
</dbReference>
<comment type="subcellular location">
    <subcellularLocation>
        <location evidence="1">Membrane</location>
        <topology evidence="1">Multi-pass membrane protein</topology>
    </subcellularLocation>
</comment>
<keyword evidence="5" id="KW-0479">Metal-binding</keyword>
<dbReference type="EMBL" id="ML991773">
    <property type="protein sequence ID" value="KAF2239147.1"/>
    <property type="molecule type" value="Genomic_DNA"/>
</dbReference>
<reference evidence="8" key="1">
    <citation type="journal article" date="2020" name="Stud. Mycol.">
        <title>101 Dothideomycetes genomes: a test case for predicting lifestyles and emergence of pathogens.</title>
        <authorList>
            <person name="Haridas S."/>
            <person name="Albert R."/>
            <person name="Binder M."/>
            <person name="Bloem J."/>
            <person name="Labutti K."/>
            <person name="Salamov A."/>
            <person name="Andreopoulos B."/>
            <person name="Baker S."/>
            <person name="Barry K."/>
            <person name="Bills G."/>
            <person name="Bluhm B."/>
            <person name="Cannon C."/>
            <person name="Castanera R."/>
            <person name="Culley D."/>
            <person name="Daum C."/>
            <person name="Ezra D."/>
            <person name="Gonzalez J."/>
            <person name="Henrissat B."/>
            <person name="Kuo A."/>
            <person name="Liang C."/>
            <person name="Lipzen A."/>
            <person name="Lutzoni F."/>
            <person name="Magnuson J."/>
            <person name="Mondo S."/>
            <person name="Nolan M."/>
            <person name="Ohm R."/>
            <person name="Pangilinan J."/>
            <person name="Park H.-J."/>
            <person name="Ramirez L."/>
            <person name="Alfaro M."/>
            <person name="Sun H."/>
            <person name="Tritt A."/>
            <person name="Yoshinaga Y."/>
            <person name="Zwiers L.-H."/>
            <person name="Turgeon B."/>
            <person name="Goodwin S."/>
            <person name="Spatafora J."/>
            <person name="Crous P."/>
            <person name="Grigoriev I."/>
        </authorList>
    </citation>
    <scope>NUCLEOTIDE SEQUENCE</scope>
    <source>
        <strain evidence="8">Tuck. ex Michener</strain>
    </source>
</reference>
<evidence type="ECO:0000256" key="4">
    <source>
        <dbReference type="ARBA" id="ARBA00023136"/>
    </source>
</evidence>
<gene>
    <name evidence="8" type="ORF">EV356DRAFT_439400</name>
</gene>
<feature type="binding site" evidence="5">
    <location>
        <position position="315"/>
    </location>
    <ligand>
        <name>Zn(2+)</name>
        <dbReference type="ChEBI" id="CHEBI:29105"/>
    </ligand>
</feature>
<evidence type="ECO:0000256" key="2">
    <source>
        <dbReference type="ARBA" id="ARBA00022692"/>
    </source>
</evidence>